<dbReference type="PANTHER" id="PTHR37170">
    <property type="entry name" value="GLUTAREDOXIN-RELATED"/>
    <property type="match status" value="1"/>
</dbReference>
<dbReference type="OrthoDB" id="9806179at2"/>
<proteinExistence type="predicted"/>
<feature type="domain" description="Thioredoxin-like fold" evidence="1">
    <location>
        <begin position="135"/>
        <end position="210"/>
    </location>
</feature>
<evidence type="ECO:0000313" key="2">
    <source>
        <dbReference type="EMBL" id="CCV65990.1"/>
    </source>
</evidence>
<dbReference type="STRING" id="61635.BN85309690"/>
<gene>
    <name evidence="2" type="ORF">BN85309690</name>
</gene>
<dbReference type="Proteomes" id="UP000032737">
    <property type="component" value="Chromosome"/>
</dbReference>
<dbReference type="HOGENOM" id="CLU_082677_1_0_14"/>
<dbReference type="PROSITE" id="PS51354">
    <property type="entry name" value="GLUTAREDOXIN_2"/>
    <property type="match status" value="1"/>
</dbReference>
<name>U4KNV5_9MOLU</name>
<dbReference type="NCBIfam" id="TIGR02187">
    <property type="entry name" value="PDO_seleno_TRX"/>
    <property type="match status" value="1"/>
</dbReference>
<sequence length="212" mass="23618">MAKLFSNEVSDQIKDILKDMINPISILLFVDKACDTCKETKQLLEETAGLSDKITLKTLELEDAADELSTYDIKRAPSFVFLDHNGDYRGVKFNGIPAGHEINSFISAILEMSGVEFQFSDDIINRIKSIKEPVDIKVFVTLSCPHCPGAVQTAHRMAMLNSNVKAEMIEAQTFYDLSEKYNVSGVPKIIINETLELVGNQPIEAFLDKLGK</sequence>
<dbReference type="InterPro" id="IPR012336">
    <property type="entry name" value="Thioredoxin-like_fold"/>
</dbReference>
<organism evidence="2 3">
    <name type="scientific">Acholeplasma brassicae</name>
    <dbReference type="NCBI Taxonomy" id="61635"/>
    <lineage>
        <taxon>Bacteria</taxon>
        <taxon>Bacillati</taxon>
        <taxon>Mycoplasmatota</taxon>
        <taxon>Mollicutes</taxon>
        <taxon>Acholeplasmatales</taxon>
        <taxon>Acholeplasmataceae</taxon>
        <taxon>Acholeplasma</taxon>
    </lineage>
</organism>
<dbReference type="Pfam" id="PF13192">
    <property type="entry name" value="Thioredoxin_3"/>
    <property type="match status" value="1"/>
</dbReference>
<dbReference type="InterPro" id="IPR036249">
    <property type="entry name" value="Thioredoxin-like_sf"/>
</dbReference>
<keyword evidence="3" id="KW-1185">Reference proteome</keyword>
<reference evidence="2 3" key="1">
    <citation type="journal article" date="2013" name="J. Mol. Microbiol. Biotechnol.">
        <title>Analysis of the Complete Genomes of Acholeplasma brassicae , A. palmae and A. laidlawii and Their Comparison to the Obligate Parasites from ' Candidatus Phytoplasma'.</title>
        <authorList>
            <person name="Kube M."/>
            <person name="Siewert C."/>
            <person name="Migdoll A.M."/>
            <person name="Duduk B."/>
            <person name="Holz S."/>
            <person name="Rabus R."/>
            <person name="Seemuller E."/>
            <person name="Mitrovic J."/>
            <person name="Muller I."/>
            <person name="Buttner C."/>
            <person name="Reinhardt R."/>
        </authorList>
    </citation>
    <scope>NUCLEOTIDE SEQUENCE [LARGE SCALE GENOMIC DNA]</scope>
    <source>
        <strain evidence="3">0502</strain>
    </source>
</reference>
<evidence type="ECO:0000259" key="1">
    <source>
        <dbReference type="Pfam" id="PF13192"/>
    </source>
</evidence>
<dbReference type="Gene3D" id="3.40.30.80">
    <property type="match status" value="1"/>
</dbReference>
<dbReference type="EMBL" id="FO681348">
    <property type="protein sequence ID" value="CCV65990.1"/>
    <property type="molecule type" value="Genomic_DNA"/>
</dbReference>
<dbReference type="RefSeq" id="WP_030004852.1">
    <property type="nucleotide sequence ID" value="NC_022549.1"/>
</dbReference>
<dbReference type="InterPro" id="IPR011903">
    <property type="entry name" value="TON_0319-like"/>
</dbReference>
<dbReference type="AlphaFoldDB" id="U4KNV5"/>
<evidence type="ECO:0000313" key="3">
    <source>
        <dbReference type="Proteomes" id="UP000032737"/>
    </source>
</evidence>
<dbReference type="KEGG" id="abra:BN85309690"/>
<dbReference type="PANTHER" id="PTHR37170:SF1">
    <property type="entry name" value="GLUTAREDOXIN-LIKE PROTEIN"/>
    <property type="match status" value="1"/>
</dbReference>
<accession>U4KNV5</accession>
<protein>
    <submittedName>
        <fullName evidence="2">Glutaredoxin-like domain protein</fullName>
    </submittedName>
</protein>
<dbReference type="CDD" id="cd02973">
    <property type="entry name" value="TRX_GRX_like"/>
    <property type="match status" value="1"/>
</dbReference>
<dbReference type="SUPFAM" id="SSF52833">
    <property type="entry name" value="Thioredoxin-like"/>
    <property type="match status" value="2"/>
</dbReference>